<organism evidence="1 2">
    <name type="scientific">Knipowitschia caucasica</name>
    <name type="common">Caucasian dwarf goby</name>
    <name type="synonym">Pomatoschistus caucasicus</name>
    <dbReference type="NCBI Taxonomy" id="637954"/>
    <lineage>
        <taxon>Eukaryota</taxon>
        <taxon>Metazoa</taxon>
        <taxon>Chordata</taxon>
        <taxon>Craniata</taxon>
        <taxon>Vertebrata</taxon>
        <taxon>Euteleostomi</taxon>
        <taxon>Actinopterygii</taxon>
        <taxon>Neopterygii</taxon>
        <taxon>Teleostei</taxon>
        <taxon>Neoteleostei</taxon>
        <taxon>Acanthomorphata</taxon>
        <taxon>Gobiaria</taxon>
        <taxon>Gobiiformes</taxon>
        <taxon>Gobioidei</taxon>
        <taxon>Gobiidae</taxon>
        <taxon>Gobiinae</taxon>
        <taxon>Knipowitschia</taxon>
    </lineage>
</organism>
<protein>
    <submittedName>
        <fullName evidence="1">Uncharacterized protein</fullName>
    </submittedName>
</protein>
<name>A0AAV2JEL4_KNICA</name>
<dbReference type="AlphaFoldDB" id="A0AAV2JEL4"/>
<gene>
    <name evidence="1" type="ORF">KC01_LOCUS5898</name>
</gene>
<proteinExistence type="predicted"/>
<reference evidence="1 2" key="1">
    <citation type="submission" date="2024-04" db="EMBL/GenBank/DDBJ databases">
        <authorList>
            <person name="Waldvogel A.-M."/>
            <person name="Schoenle A."/>
        </authorList>
    </citation>
    <scope>NUCLEOTIDE SEQUENCE [LARGE SCALE GENOMIC DNA]</scope>
</reference>
<dbReference type="EMBL" id="OZ035833">
    <property type="protein sequence ID" value="CAL1574137.1"/>
    <property type="molecule type" value="Genomic_DNA"/>
</dbReference>
<accession>A0AAV2JEL4</accession>
<keyword evidence="2" id="KW-1185">Reference proteome</keyword>
<evidence type="ECO:0000313" key="1">
    <source>
        <dbReference type="EMBL" id="CAL1574137.1"/>
    </source>
</evidence>
<sequence>MTSYYHYSQFHIYNWQPPWLCGPSLHLHRLCSRQNFSSTQLWQHPQLCPTAPLRKNIHVSSEHVKIPRWKNQECSWLT</sequence>
<dbReference type="Proteomes" id="UP001497482">
    <property type="component" value="Chromosome 11"/>
</dbReference>
<evidence type="ECO:0000313" key="2">
    <source>
        <dbReference type="Proteomes" id="UP001497482"/>
    </source>
</evidence>